<keyword evidence="1" id="KW-1133">Transmembrane helix</keyword>
<dbReference type="GO" id="GO:0016757">
    <property type="term" value="F:glycosyltransferase activity"/>
    <property type="evidence" value="ECO:0007669"/>
    <property type="project" value="InterPro"/>
</dbReference>
<keyword evidence="1" id="KW-0472">Membrane</keyword>
<keyword evidence="1" id="KW-0812">Transmembrane</keyword>
<name>A0A2W5AWR4_9CORY</name>
<organism evidence="3 4">
    <name type="scientific">Corynebacterium urealyticum</name>
    <dbReference type="NCBI Taxonomy" id="43771"/>
    <lineage>
        <taxon>Bacteria</taxon>
        <taxon>Bacillati</taxon>
        <taxon>Actinomycetota</taxon>
        <taxon>Actinomycetes</taxon>
        <taxon>Mycobacteriales</taxon>
        <taxon>Corynebacteriaceae</taxon>
        <taxon>Corynebacterium</taxon>
    </lineage>
</organism>
<dbReference type="Pfam" id="PF12250">
    <property type="entry name" value="AftA_N"/>
    <property type="match status" value="1"/>
</dbReference>
<evidence type="ECO:0000256" key="1">
    <source>
        <dbReference type="SAM" id="Phobius"/>
    </source>
</evidence>
<protein>
    <recommendedName>
        <fullName evidence="2">Arabinofuranosyltransferase AftA N-terminal domain-containing protein</fullName>
    </recommendedName>
</protein>
<accession>A0A2W5AWR4</accession>
<dbReference type="AlphaFoldDB" id="A0A2W5AWR4"/>
<dbReference type="InterPro" id="IPR020963">
    <property type="entry name" value="ArabinofuranosylTrfase_AftA_N"/>
</dbReference>
<evidence type="ECO:0000313" key="3">
    <source>
        <dbReference type="EMBL" id="PZO97756.1"/>
    </source>
</evidence>
<sequence>MCFDIRMHTGTTVEHNQASVTGFSTAETQPDALSPLRTIVHMLVTGAVAAVATVVAWFIMSRPSLPAYNTSYVLKALSSVGS</sequence>
<dbReference type="Proteomes" id="UP000249451">
    <property type="component" value="Unassembled WGS sequence"/>
</dbReference>
<comment type="caution">
    <text evidence="3">The sequence shown here is derived from an EMBL/GenBank/DDBJ whole genome shotgun (WGS) entry which is preliminary data.</text>
</comment>
<gene>
    <name evidence="3" type="ORF">DI609_12410</name>
</gene>
<evidence type="ECO:0000313" key="4">
    <source>
        <dbReference type="Proteomes" id="UP000249451"/>
    </source>
</evidence>
<reference evidence="3 4" key="1">
    <citation type="submission" date="2017-11" db="EMBL/GenBank/DDBJ databases">
        <title>Infants hospitalized years apart are colonized by the same room-sourced microbial strains.</title>
        <authorList>
            <person name="Brooks B."/>
            <person name="Olm M.R."/>
            <person name="Firek B.A."/>
            <person name="Baker R."/>
            <person name="Thomas B.C."/>
            <person name="Morowitz M.J."/>
            <person name="Banfield J.F."/>
        </authorList>
    </citation>
    <scope>NUCLEOTIDE SEQUENCE [LARGE SCALE GENOMIC DNA]</scope>
    <source>
        <strain evidence="3">S2_012_000_R3_87</strain>
    </source>
</reference>
<proteinExistence type="predicted"/>
<dbReference type="GO" id="GO:0005886">
    <property type="term" value="C:plasma membrane"/>
    <property type="evidence" value="ECO:0007669"/>
    <property type="project" value="InterPro"/>
</dbReference>
<dbReference type="GO" id="GO:0044038">
    <property type="term" value="P:cell wall macromolecule biosynthetic process"/>
    <property type="evidence" value="ECO:0007669"/>
    <property type="project" value="InterPro"/>
</dbReference>
<feature type="domain" description="Arabinofuranosyltransferase AftA N-terminal" evidence="2">
    <location>
        <begin position="42"/>
        <end position="81"/>
    </location>
</feature>
<evidence type="ECO:0000259" key="2">
    <source>
        <dbReference type="Pfam" id="PF12250"/>
    </source>
</evidence>
<feature type="transmembrane region" description="Helical" evidence="1">
    <location>
        <begin position="39"/>
        <end position="59"/>
    </location>
</feature>
<dbReference type="EMBL" id="QFNY01000369">
    <property type="protein sequence ID" value="PZO97756.1"/>
    <property type="molecule type" value="Genomic_DNA"/>
</dbReference>
<feature type="non-terminal residue" evidence="3">
    <location>
        <position position="82"/>
    </location>
</feature>